<dbReference type="GO" id="GO:0015562">
    <property type="term" value="F:efflux transmembrane transporter activity"/>
    <property type="evidence" value="ECO:0007669"/>
    <property type="project" value="InterPro"/>
</dbReference>
<gene>
    <name evidence="11" type="ORF">RAMLITH_22810</name>
</gene>
<dbReference type="GO" id="GO:0015288">
    <property type="term" value="F:porin activity"/>
    <property type="evidence" value="ECO:0007669"/>
    <property type="project" value="TreeGrafter"/>
</dbReference>
<keyword evidence="10" id="KW-0732">Signal</keyword>
<name>A0A7X6DK49_9BURK</name>
<dbReference type="GO" id="GO:1990281">
    <property type="term" value="C:efflux pump complex"/>
    <property type="evidence" value="ECO:0007669"/>
    <property type="project" value="TreeGrafter"/>
</dbReference>
<dbReference type="Pfam" id="PF02321">
    <property type="entry name" value="OEP"/>
    <property type="match status" value="1"/>
</dbReference>
<accession>A0A7X6DK49</accession>
<feature type="chain" id="PRO_5031317436" evidence="10">
    <location>
        <begin position="27"/>
        <end position="412"/>
    </location>
</feature>
<evidence type="ECO:0000256" key="3">
    <source>
        <dbReference type="ARBA" id="ARBA00022448"/>
    </source>
</evidence>
<evidence type="ECO:0000256" key="6">
    <source>
        <dbReference type="ARBA" id="ARBA00023136"/>
    </source>
</evidence>
<evidence type="ECO:0000256" key="9">
    <source>
        <dbReference type="SAM" id="MobiDB-lite"/>
    </source>
</evidence>
<evidence type="ECO:0000256" key="5">
    <source>
        <dbReference type="ARBA" id="ARBA00022692"/>
    </source>
</evidence>
<evidence type="ECO:0000256" key="7">
    <source>
        <dbReference type="ARBA" id="ARBA00023237"/>
    </source>
</evidence>
<keyword evidence="6" id="KW-0472">Membrane</keyword>
<dbReference type="Gene3D" id="1.20.1600.10">
    <property type="entry name" value="Outer membrane efflux proteins (OEP)"/>
    <property type="match status" value="1"/>
</dbReference>
<comment type="caution">
    <text evidence="11">The sequence shown here is derived from an EMBL/GenBank/DDBJ whole genome shotgun (WGS) entry which is preliminary data.</text>
</comment>
<proteinExistence type="inferred from homology"/>
<keyword evidence="7" id="KW-0998">Cell outer membrane</keyword>
<feature type="coiled-coil region" evidence="8">
    <location>
        <begin position="330"/>
        <end position="400"/>
    </location>
</feature>
<protein>
    <submittedName>
        <fullName evidence="11">TolC family protein</fullName>
    </submittedName>
</protein>
<organism evidence="11 12">
    <name type="scientific">Ramlibacter lithotrophicus</name>
    <dbReference type="NCBI Taxonomy" id="2606681"/>
    <lineage>
        <taxon>Bacteria</taxon>
        <taxon>Pseudomonadati</taxon>
        <taxon>Pseudomonadota</taxon>
        <taxon>Betaproteobacteria</taxon>
        <taxon>Burkholderiales</taxon>
        <taxon>Comamonadaceae</taxon>
        <taxon>Ramlibacter</taxon>
    </lineage>
</organism>
<dbReference type="PANTHER" id="PTHR30026:SF22">
    <property type="entry name" value="OUTER MEMBRANE EFFLUX PROTEIN"/>
    <property type="match status" value="1"/>
</dbReference>
<dbReference type="PROSITE" id="PS51257">
    <property type="entry name" value="PROKAR_LIPOPROTEIN"/>
    <property type="match status" value="1"/>
</dbReference>
<evidence type="ECO:0000256" key="10">
    <source>
        <dbReference type="SAM" id="SignalP"/>
    </source>
</evidence>
<dbReference type="GO" id="GO:0009279">
    <property type="term" value="C:cell outer membrane"/>
    <property type="evidence" value="ECO:0007669"/>
    <property type="project" value="UniProtKB-SubCell"/>
</dbReference>
<dbReference type="AlphaFoldDB" id="A0A7X6DK49"/>
<evidence type="ECO:0000256" key="4">
    <source>
        <dbReference type="ARBA" id="ARBA00022452"/>
    </source>
</evidence>
<keyword evidence="12" id="KW-1185">Reference proteome</keyword>
<evidence type="ECO:0000256" key="1">
    <source>
        <dbReference type="ARBA" id="ARBA00004442"/>
    </source>
</evidence>
<keyword evidence="8" id="KW-0175">Coiled coil</keyword>
<dbReference type="InterPro" id="IPR051906">
    <property type="entry name" value="TolC-like"/>
</dbReference>
<dbReference type="Proteomes" id="UP000521868">
    <property type="component" value="Unassembled WGS sequence"/>
</dbReference>
<dbReference type="SUPFAM" id="SSF56954">
    <property type="entry name" value="Outer membrane efflux proteins (OEP)"/>
    <property type="match status" value="1"/>
</dbReference>
<comment type="similarity">
    <text evidence="2">Belongs to the outer membrane factor (OMF) (TC 1.B.17) family.</text>
</comment>
<evidence type="ECO:0000256" key="2">
    <source>
        <dbReference type="ARBA" id="ARBA00007613"/>
    </source>
</evidence>
<feature type="signal peptide" evidence="10">
    <location>
        <begin position="1"/>
        <end position="26"/>
    </location>
</feature>
<sequence length="412" mass="43175">MLVFRSTTAAWLIAAAAACVSPAVVAQPVNGPLARTLRDIFDVAWERQPDARAAAARRAAAEAGRAATQRLTAEPAALELQGKTGRSGSGGREYEAALTFPLWLPGERTRAASLADAQLAAVDLRVRAAQLKLAGTVRDAWWTLKRSEVELAAARDRVSSARQLAADVTRRVQAGDLARADQHQADSAVAQAEAAVAEADSARASAEGTLRGIVLAAPAPGAPAVPEPTPASSATPEHPVVAEAKSRALVARRTMELTSTQRSANPELTVGASRETGGAGEPSVQSLIVGIRVPFGGGPRQDARVTTAQAEALEAEAIADVEQNRVTSEAESARARLQASQAQVQAAERRARLAAETRGFYDKSFRLGESDLPTRLRVELEAAEAQRALARSRVEAAAAVSQLRQALGLLPE</sequence>
<feature type="region of interest" description="Disordered" evidence="9">
    <location>
        <begin position="221"/>
        <end position="240"/>
    </location>
</feature>
<dbReference type="PANTHER" id="PTHR30026">
    <property type="entry name" value="OUTER MEMBRANE PROTEIN TOLC"/>
    <property type="match status" value="1"/>
</dbReference>
<reference evidence="11 12" key="1">
    <citation type="journal article" date="2020" name="Nature">
        <title>Bacterial chemolithoautotrophy via manganese oxidation.</title>
        <authorList>
            <person name="Yu H."/>
            <person name="Leadbetter J.R."/>
        </authorList>
    </citation>
    <scope>NUCLEOTIDE SEQUENCE [LARGE SCALE GENOMIC DNA]</scope>
    <source>
        <strain evidence="11 12">RBP-1</strain>
    </source>
</reference>
<keyword evidence="5" id="KW-0812">Transmembrane</keyword>
<comment type="subcellular location">
    <subcellularLocation>
        <location evidence="1">Cell outer membrane</location>
    </subcellularLocation>
</comment>
<evidence type="ECO:0000256" key="8">
    <source>
        <dbReference type="SAM" id="Coils"/>
    </source>
</evidence>
<evidence type="ECO:0000313" key="12">
    <source>
        <dbReference type="Proteomes" id="UP000521868"/>
    </source>
</evidence>
<dbReference type="InterPro" id="IPR003423">
    <property type="entry name" value="OMP_efflux"/>
</dbReference>
<evidence type="ECO:0000313" key="11">
    <source>
        <dbReference type="EMBL" id="NKE68657.1"/>
    </source>
</evidence>
<keyword evidence="4" id="KW-1134">Transmembrane beta strand</keyword>
<keyword evidence="3" id="KW-0813">Transport</keyword>
<dbReference type="RefSeq" id="WP_168109781.1">
    <property type="nucleotide sequence ID" value="NZ_VTOX01000011.1"/>
</dbReference>
<dbReference type="EMBL" id="VTOX01000011">
    <property type="protein sequence ID" value="NKE68657.1"/>
    <property type="molecule type" value="Genomic_DNA"/>
</dbReference>